<evidence type="ECO:0000313" key="3">
    <source>
        <dbReference type="Proteomes" id="UP000712281"/>
    </source>
</evidence>
<feature type="compositionally biased region" description="Polar residues" evidence="1">
    <location>
        <begin position="154"/>
        <end position="163"/>
    </location>
</feature>
<feature type="region of interest" description="Disordered" evidence="1">
    <location>
        <begin position="44"/>
        <end position="163"/>
    </location>
</feature>
<gene>
    <name evidence="2" type="ORF">F2Q68_00040851</name>
</gene>
<feature type="region of interest" description="Disordered" evidence="1">
    <location>
        <begin position="1"/>
        <end position="25"/>
    </location>
</feature>
<dbReference type="Proteomes" id="UP000712281">
    <property type="component" value="Unassembled WGS sequence"/>
</dbReference>
<evidence type="ECO:0000313" key="2">
    <source>
        <dbReference type="EMBL" id="KAF2618360.1"/>
    </source>
</evidence>
<evidence type="ECO:0000256" key="1">
    <source>
        <dbReference type="SAM" id="MobiDB-lite"/>
    </source>
</evidence>
<reference evidence="2" key="1">
    <citation type="submission" date="2019-12" db="EMBL/GenBank/DDBJ databases">
        <title>Genome sequencing and annotation of Brassica cretica.</title>
        <authorList>
            <person name="Studholme D.J."/>
            <person name="Sarris P.F."/>
        </authorList>
    </citation>
    <scope>NUCLEOTIDE SEQUENCE</scope>
    <source>
        <strain evidence="2">PFS-001/15</strain>
        <tissue evidence="2">Leaf</tissue>
    </source>
</reference>
<accession>A0A8S9MEA4</accession>
<protein>
    <submittedName>
        <fullName evidence="2">Uncharacterized protein</fullName>
    </submittedName>
</protein>
<dbReference type="AlphaFoldDB" id="A0A8S9MEA4"/>
<organism evidence="2 3">
    <name type="scientific">Brassica cretica</name>
    <name type="common">Mustard</name>
    <dbReference type="NCBI Taxonomy" id="69181"/>
    <lineage>
        <taxon>Eukaryota</taxon>
        <taxon>Viridiplantae</taxon>
        <taxon>Streptophyta</taxon>
        <taxon>Embryophyta</taxon>
        <taxon>Tracheophyta</taxon>
        <taxon>Spermatophyta</taxon>
        <taxon>Magnoliopsida</taxon>
        <taxon>eudicotyledons</taxon>
        <taxon>Gunneridae</taxon>
        <taxon>Pentapetalae</taxon>
        <taxon>rosids</taxon>
        <taxon>malvids</taxon>
        <taxon>Brassicales</taxon>
        <taxon>Brassicaceae</taxon>
        <taxon>Brassiceae</taxon>
        <taxon>Brassica</taxon>
    </lineage>
</organism>
<feature type="compositionally biased region" description="Polar residues" evidence="1">
    <location>
        <begin position="123"/>
        <end position="134"/>
    </location>
</feature>
<dbReference type="EMBL" id="QGKW02000007">
    <property type="protein sequence ID" value="KAF2618360.1"/>
    <property type="molecule type" value="Genomic_DNA"/>
</dbReference>
<proteinExistence type="predicted"/>
<feature type="compositionally biased region" description="Basic and acidic residues" evidence="1">
    <location>
        <begin position="48"/>
        <end position="88"/>
    </location>
</feature>
<comment type="caution">
    <text evidence="2">The sequence shown here is derived from an EMBL/GenBank/DDBJ whole genome shotgun (WGS) entry which is preliminary data.</text>
</comment>
<name>A0A8S9MEA4_BRACR</name>
<sequence length="163" mass="17607">MIRKGSESGENDVSSQGNREVPSWLQYRNNDKWESASWRFVFNQAELRSGDRPKLEKRPAMSNGDQDHSLKVPRTLSKDQTDATESKDSPSMGMERGGIGLISNPLDVNINTEAVAPQLDMGNVSTAPPSSSVPETDEASLESRNAVSIDVGATNKTGPGESS</sequence>